<reference evidence="1 2" key="1">
    <citation type="journal article" date="2018" name="IMA Fungus">
        <title>IMA Genome-F 10: Nine draft genome sequences of Claviceps purpurea s.lat., including C. arundinis, C. humidiphila, and C. cf. spartinae, pseudomolecules for the pitch canker pathogen Fusarium circinatum, draft genome of Davidsoniella eucalypti, Grosmannia galeiformis, Quambalaria eucalypti, and Teratosphaeria destructans.</title>
        <authorList>
            <person name="Wingfield B.D."/>
            <person name="Liu M."/>
            <person name="Nguyen H.D."/>
            <person name="Lane F.A."/>
            <person name="Morgan S.W."/>
            <person name="De Vos L."/>
            <person name="Wilken P.M."/>
            <person name="Duong T.A."/>
            <person name="Aylward J."/>
            <person name="Coetzee M.P."/>
            <person name="Dadej K."/>
            <person name="De Beer Z.W."/>
            <person name="Findlay W."/>
            <person name="Havenga M."/>
            <person name="Kolarik M."/>
            <person name="Menzies J.G."/>
            <person name="Naidoo K."/>
            <person name="Pochopski O."/>
            <person name="Shoukouhi P."/>
            <person name="Santana Q.C."/>
            <person name="Seifert K.A."/>
            <person name="Soal N."/>
            <person name="Steenkamp E.T."/>
            <person name="Tatham C.T."/>
            <person name="van der Nest M.A."/>
            <person name="Wingfield M.J."/>
        </authorList>
    </citation>
    <scope>NUCLEOTIDE SEQUENCE [LARGE SCALE GENOMIC DNA]</scope>
    <source>
        <strain evidence="1">CMW44962</strain>
    </source>
</reference>
<name>A0A9W7VY72_9PEZI</name>
<evidence type="ECO:0000313" key="2">
    <source>
        <dbReference type="Proteomes" id="UP001138500"/>
    </source>
</evidence>
<accession>A0A9W7VY72</accession>
<keyword evidence="2" id="KW-1185">Reference proteome</keyword>
<evidence type="ECO:0000313" key="1">
    <source>
        <dbReference type="EMBL" id="KAH9809766.1"/>
    </source>
</evidence>
<reference evidence="1 2" key="2">
    <citation type="journal article" date="2021" name="Curr. Genet.">
        <title>Genetic response to nitrogen starvation in the aggressive Eucalyptus foliar pathogen Teratosphaeria destructans.</title>
        <authorList>
            <person name="Havenga M."/>
            <person name="Wingfield B.D."/>
            <person name="Wingfield M.J."/>
            <person name="Dreyer L.L."/>
            <person name="Roets F."/>
            <person name="Aylward J."/>
        </authorList>
    </citation>
    <scope>NUCLEOTIDE SEQUENCE [LARGE SCALE GENOMIC DNA]</scope>
    <source>
        <strain evidence="1">CMW44962</strain>
    </source>
</reference>
<organism evidence="1 2">
    <name type="scientific">Teratosphaeria destructans</name>
    <dbReference type="NCBI Taxonomy" id="418781"/>
    <lineage>
        <taxon>Eukaryota</taxon>
        <taxon>Fungi</taxon>
        <taxon>Dikarya</taxon>
        <taxon>Ascomycota</taxon>
        <taxon>Pezizomycotina</taxon>
        <taxon>Dothideomycetes</taxon>
        <taxon>Dothideomycetidae</taxon>
        <taxon>Mycosphaerellales</taxon>
        <taxon>Teratosphaeriaceae</taxon>
        <taxon>Teratosphaeria</taxon>
    </lineage>
</organism>
<sequence>MLLFRFQRYLVNTPDRLVVWFMDRSPLVQWITVCFAIPPLLLIGASLNLFICHLPRLLVGRHHALNQKQSFVASSRGLDPATGIPLIPLVADPFMQRIAYAMPDQLFDWVYSTPCGPNPHPPFGYTSDSDGATALLRLRRSLSTDDVLRSWWTGVEGKVRKADDEIRDVREEIVEELGFNGFCKADENARRVLEAERKAQAEEMQALDVVKDEDIWGWSKCAWSRWSRLTDTSSGPKAHPVQPGKAVMEACNGIPDDSVSDQVEQVARAARKEQYRVLGRIQKIAEAESDDILRAIVLPAMEKCTGHWTGPTSARQCLKNVLPTLNTTSIPGVWTRPSWADDSNDFGNGAQVLVRRADTVYGVQVPSETASVEGRYVDTMSRREEVVGLQHDFLNSIITEMLALSVLDVLDSLQANCRAEVQRGRYWWTTDNDDDDDDGQYTINNLHARALSYVAKISIPFSSPRVPPKPKNRRLFFNTAIRGSTCRYMSKRSHQPTSHVVTSDAIAVPSDLLGLSEAEQQVVKQAMVAVENSFWEYWNTGPEVQWAMVWNNWFTGLSRDDPWLERIALDFGNEAPIMETRKCKRHLAGRRKERSM</sequence>
<dbReference type="EMBL" id="RIBY02002545">
    <property type="protein sequence ID" value="KAH9809766.1"/>
    <property type="molecule type" value="Genomic_DNA"/>
</dbReference>
<gene>
    <name evidence="1" type="ORF">Tdes44962_MAKER06100</name>
</gene>
<dbReference type="Proteomes" id="UP001138500">
    <property type="component" value="Unassembled WGS sequence"/>
</dbReference>
<comment type="caution">
    <text evidence="1">The sequence shown here is derived from an EMBL/GenBank/DDBJ whole genome shotgun (WGS) entry which is preliminary data.</text>
</comment>
<proteinExistence type="predicted"/>
<dbReference type="AlphaFoldDB" id="A0A9W7VY72"/>
<protein>
    <submittedName>
        <fullName evidence="1">Uncharacterized protein</fullName>
    </submittedName>
</protein>